<comment type="catalytic activity">
    <reaction evidence="8">
        <text>L-seryl-[protein] + ATP = O-phospho-L-seryl-[protein] + ADP + H(+)</text>
        <dbReference type="Rhea" id="RHEA:17989"/>
        <dbReference type="Rhea" id="RHEA-COMP:9863"/>
        <dbReference type="Rhea" id="RHEA-COMP:11604"/>
        <dbReference type="ChEBI" id="CHEBI:15378"/>
        <dbReference type="ChEBI" id="CHEBI:29999"/>
        <dbReference type="ChEBI" id="CHEBI:30616"/>
        <dbReference type="ChEBI" id="CHEBI:83421"/>
        <dbReference type="ChEBI" id="CHEBI:456216"/>
        <dbReference type="EC" id="2.7.12.2"/>
    </reaction>
</comment>
<accession>A0A8R1U993</accession>
<accession>A0A2A6BHR8</accession>
<dbReference type="GO" id="GO:0004672">
    <property type="term" value="F:protein kinase activity"/>
    <property type="evidence" value="ECO:0000318"/>
    <property type="project" value="GO_Central"/>
</dbReference>
<keyword evidence="6" id="KW-0067">ATP-binding</keyword>
<dbReference type="GO" id="GO:0007254">
    <property type="term" value="P:JNK cascade"/>
    <property type="evidence" value="ECO:0000318"/>
    <property type="project" value="GO_Central"/>
</dbReference>
<evidence type="ECO:0000313" key="13">
    <source>
        <dbReference type="Proteomes" id="UP000005239"/>
    </source>
</evidence>
<keyword evidence="2" id="KW-0597">Phosphoprotein</keyword>
<proteinExistence type="predicted"/>
<dbReference type="PROSITE" id="PS50011">
    <property type="entry name" value="PROTEIN_KINASE_DOM"/>
    <property type="match status" value="1"/>
</dbReference>
<keyword evidence="13" id="KW-1185">Reference proteome</keyword>
<keyword evidence="5" id="KW-0418">Kinase</keyword>
<gene>
    <name evidence="12" type="primary">WBGene00103182</name>
</gene>
<evidence type="ECO:0000256" key="3">
    <source>
        <dbReference type="ARBA" id="ARBA00022679"/>
    </source>
</evidence>
<dbReference type="GO" id="GO:0004708">
    <property type="term" value="F:MAP kinase kinase activity"/>
    <property type="evidence" value="ECO:0007669"/>
    <property type="project" value="UniProtKB-EC"/>
</dbReference>
<keyword evidence="4" id="KW-0547">Nucleotide-binding</keyword>
<reference evidence="12" key="2">
    <citation type="submission" date="2022-06" db="UniProtKB">
        <authorList>
            <consortium name="EnsemblMetazoa"/>
        </authorList>
    </citation>
    <scope>IDENTIFICATION</scope>
    <source>
        <strain evidence="12">PS312</strain>
    </source>
</reference>
<comment type="catalytic activity">
    <reaction evidence="9">
        <text>L-threonyl-[protein] + ATP = O-phospho-L-threonyl-[protein] + ADP + H(+)</text>
        <dbReference type="Rhea" id="RHEA:46608"/>
        <dbReference type="Rhea" id="RHEA-COMP:11060"/>
        <dbReference type="Rhea" id="RHEA-COMP:11605"/>
        <dbReference type="ChEBI" id="CHEBI:15378"/>
        <dbReference type="ChEBI" id="CHEBI:30013"/>
        <dbReference type="ChEBI" id="CHEBI:30616"/>
        <dbReference type="ChEBI" id="CHEBI:61977"/>
        <dbReference type="ChEBI" id="CHEBI:456216"/>
        <dbReference type="EC" id="2.7.12.2"/>
    </reaction>
</comment>
<dbReference type="InterPro" id="IPR000719">
    <property type="entry name" value="Prot_kinase_dom"/>
</dbReference>
<reference evidence="13" key="1">
    <citation type="journal article" date="2008" name="Nat. Genet.">
        <title>The Pristionchus pacificus genome provides a unique perspective on nematode lifestyle and parasitism.</title>
        <authorList>
            <person name="Dieterich C."/>
            <person name="Clifton S.W."/>
            <person name="Schuster L.N."/>
            <person name="Chinwalla A."/>
            <person name="Delehaunty K."/>
            <person name="Dinkelacker I."/>
            <person name="Fulton L."/>
            <person name="Fulton R."/>
            <person name="Godfrey J."/>
            <person name="Minx P."/>
            <person name="Mitreva M."/>
            <person name="Roeseler W."/>
            <person name="Tian H."/>
            <person name="Witte H."/>
            <person name="Yang S.P."/>
            <person name="Wilson R.K."/>
            <person name="Sommer R.J."/>
        </authorList>
    </citation>
    <scope>NUCLEOTIDE SEQUENCE [LARGE SCALE GENOMIC DNA]</scope>
    <source>
        <strain evidence="13">PS312</strain>
    </source>
</reference>
<dbReference type="SUPFAM" id="SSF56112">
    <property type="entry name" value="Protein kinase-like (PK-like)"/>
    <property type="match status" value="1"/>
</dbReference>
<comment type="catalytic activity">
    <reaction evidence="10">
        <text>L-tyrosyl-[protein] + ATP = O-phospho-L-tyrosyl-[protein] + ADP + H(+)</text>
        <dbReference type="Rhea" id="RHEA:10596"/>
        <dbReference type="Rhea" id="RHEA-COMP:10136"/>
        <dbReference type="Rhea" id="RHEA-COMP:20101"/>
        <dbReference type="ChEBI" id="CHEBI:15378"/>
        <dbReference type="ChEBI" id="CHEBI:30616"/>
        <dbReference type="ChEBI" id="CHEBI:46858"/>
        <dbReference type="ChEBI" id="CHEBI:61978"/>
        <dbReference type="ChEBI" id="CHEBI:456216"/>
        <dbReference type="EC" id="2.7.12.2"/>
    </reaction>
</comment>
<evidence type="ECO:0000259" key="11">
    <source>
        <dbReference type="PROSITE" id="PS50011"/>
    </source>
</evidence>
<evidence type="ECO:0000256" key="6">
    <source>
        <dbReference type="ARBA" id="ARBA00022840"/>
    </source>
</evidence>
<dbReference type="OrthoDB" id="10252354at2759"/>
<dbReference type="AlphaFoldDB" id="A0A2A6BHR8"/>
<evidence type="ECO:0000256" key="2">
    <source>
        <dbReference type="ARBA" id="ARBA00022553"/>
    </source>
</evidence>
<keyword evidence="7" id="KW-0829">Tyrosine-protein kinase</keyword>
<dbReference type="PANTHER" id="PTHR47238">
    <property type="entry name" value="MITOGEN-ACTIVATED PROTEIN KINASE KINASE 5"/>
    <property type="match status" value="1"/>
</dbReference>
<evidence type="ECO:0000256" key="1">
    <source>
        <dbReference type="ARBA" id="ARBA00022527"/>
    </source>
</evidence>
<dbReference type="InterPro" id="IPR011009">
    <property type="entry name" value="Kinase-like_dom_sf"/>
</dbReference>
<dbReference type="GO" id="GO:0005524">
    <property type="term" value="F:ATP binding"/>
    <property type="evidence" value="ECO:0007669"/>
    <property type="project" value="UniProtKB-KW"/>
</dbReference>
<protein>
    <submittedName>
        <fullName evidence="12">Protein kinase domain-containing protein</fullName>
    </submittedName>
</protein>
<evidence type="ECO:0000256" key="9">
    <source>
        <dbReference type="ARBA" id="ARBA00049299"/>
    </source>
</evidence>
<dbReference type="Pfam" id="PF00069">
    <property type="entry name" value="Pkinase"/>
    <property type="match status" value="1"/>
</dbReference>
<dbReference type="GO" id="GO:0004674">
    <property type="term" value="F:protein serine/threonine kinase activity"/>
    <property type="evidence" value="ECO:0007669"/>
    <property type="project" value="UniProtKB-KW"/>
</dbReference>
<evidence type="ECO:0000256" key="8">
    <source>
        <dbReference type="ARBA" id="ARBA00049014"/>
    </source>
</evidence>
<keyword evidence="3" id="KW-0808">Transferase</keyword>
<dbReference type="Gene3D" id="1.10.510.10">
    <property type="entry name" value="Transferase(Phosphotransferase) domain 1"/>
    <property type="match status" value="1"/>
</dbReference>
<dbReference type="FunFam" id="1.10.510.10:FF:002515">
    <property type="match status" value="1"/>
</dbReference>
<dbReference type="Proteomes" id="UP000005239">
    <property type="component" value="Unassembled WGS sequence"/>
</dbReference>
<dbReference type="PANTHER" id="PTHR47238:SF4">
    <property type="entry name" value="MITOGEN-ACTIVATED PROTEIN KINASE KINASE 5"/>
    <property type="match status" value="1"/>
</dbReference>
<keyword evidence="1" id="KW-0723">Serine/threonine-protein kinase</keyword>
<evidence type="ECO:0000256" key="10">
    <source>
        <dbReference type="ARBA" id="ARBA00051693"/>
    </source>
</evidence>
<evidence type="ECO:0000313" key="12">
    <source>
        <dbReference type="EnsemblMetazoa" id="PPA13628.1"/>
    </source>
</evidence>
<name>A0A2A6BHR8_PRIPA</name>
<dbReference type="GO" id="GO:0004713">
    <property type="term" value="F:protein tyrosine kinase activity"/>
    <property type="evidence" value="ECO:0007669"/>
    <property type="project" value="UniProtKB-KW"/>
</dbReference>
<dbReference type="InterPro" id="IPR052468">
    <property type="entry name" value="Dual_spec_MAPK_kinase"/>
</dbReference>
<dbReference type="Gene3D" id="3.30.200.20">
    <property type="entry name" value="Phosphorylase Kinase, domain 1"/>
    <property type="match status" value="1"/>
</dbReference>
<evidence type="ECO:0000256" key="5">
    <source>
        <dbReference type="ARBA" id="ARBA00022777"/>
    </source>
</evidence>
<organism evidence="12 13">
    <name type="scientific">Pristionchus pacificus</name>
    <name type="common">Parasitic nematode worm</name>
    <dbReference type="NCBI Taxonomy" id="54126"/>
    <lineage>
        <taxon>Eukaryota</taxon>
        <taxon>Metazoa</taxon>
        <taxon>Ecdysozoa</taxon>
        <taxon>Nematoda</taxon>
        <taxon>Chromadorea</taxon>
        <taxon>Rhabditida</taxon>
        <taxon>Rhabditina</taxon>
        <taxon>Diplogasteromorpha</taxon>
        <taxon>Diplogasteroidea</taxon>
        <taxon>Neodiplogasteridae</taxon>
        <taxon>Pristionchus</taxon>
    </lineage>
</organism>
<evidence type="ECO:0000256" key="7">
    <source>
        <dbReference type="ARBA" id="ARBA00023137"/>
    </source>
</evidence>
<evidence type="ECO:0000256" key="4">
    <source>
        <dbReference type="ARBA" id="ARBA00022741"/>
    </source>
</evidence>
<sequence length="393" mass="44112">MEFPSNDRMPLDLRMGQIRETERDEQVAAARTLLDSENGNFHIKGEPTVTFGVRDLEMRTGIGRGQFAEVVKRAVYTPRGMDVAVKIIYIIDRPSGNNDGRGNEEMIREAENARRAAHHNVVWLYGFVVEQQICYMCMELMQANLEEVKKVMHDQAGLNIGKKSENRDIESFLGCVTVAVVDGLAFLRNNARVMHRAEQHYDQRPRTGMLNLLVVFKNGHYLSTPQVKICDFGVSKKLHTGISNSRAHTTTAGCISYMAPEQFSVDVATSGYGSKAGVWSLGISLFECALGRYAFDGQSDFVIAGNIQTKDPPRIPMQAGFSQDLRNFVDACLFKYEPDRSSLVPTDGNCLQNKKFYKEHVRRGDDARSITVVDVLSLATPHLPMLRRSLLDR</sequence>
<feature type="domain" description="Protein kinase" evidence="11">
    <location>
        <begin position="56"/>
        <end position="357"/>
    </location>
</feature>
<dbReference type="EnsemblMetazoa" id="PPA13628.1">
    <property type="protein sequence ID" value="PPA13628.1"/>
    <property type="gene ID" value="WBGene00103182"/>
</dbReference>